<reference evidence="3 4" key="1">
    <citation type="submission" date="2019-03" db="EMBL/GenBank/DDBJ databases">
        <title>Draft genome sequences of novel Actinobacteria.</title>
        <authorList>
            <person name="Sahin N."/>
            <person name="Ay H."/>
            <person name="Saygin H."/>
        </authorList>
    </citation>
    <scope>NUCLEOTIDE SEQUENCE [LARGE SCALE GENOMIC DNA]</scope>
    <source>
        <strain evidence="3 4">DSM 45941</strain>
    </source>
</reference>
<evidence type="ECO:0000313" key="4">
    <source>
        <dbReference type="Proteomes" id="UP000295578"/>
    </source>
</evidence>
<dbReference type="RefSeq" id="WP_132194403.1">
    <property type="nucleotide sequence ID" value="NZ_SMKY01000014.1"/>
</dbReference>
<dbReference type="EMBL" id="SMKY01000014">
    <property type="protein sequence ID" value="TDD89082.1"/>
    <property type="molecule type" value="Genomic_DNA"/>
</dbReference>
<evidence type="ECO:0000259" key="2">
    <source>
        <dbReference type="Pfam" id="PF09972"/>
    </source>
</evidence>
<gene>
    <name evidence="3" type="ORF">E1293_05310</name>
</gene>
<organism evidence="3 4">
    <name type="scientific">Actinomadura darangshiensis</name>
    <dbReference type="NCBI Taxonomy" id="705336"/>
    <lineage>
        <taxon>Bacteria</taxon>
        <taxon>Bacillati</taxon>
        <taxon>Actinomycetota</taxon>
        <taxon>Actinomycetes</taxon>
        <taxon>Streptosporangiales</taxon>
        <taxon>Thermomonosporaceae</taxon>
        <taxon>Actinomadura</taxon>
    </lineage>
</organism>
<sequence>MPDVRGRVRGPAIAAGVLLLTAVLGLPVLLGPTAGAAAAEPGPGVSRGAPPPEHSYRGESIPAYDVVLTIGTDGVLYVRETITYDFDRTGEHGIVRHVPFRRGDRLYDVRNVSSSSSTGAPARVRTTRFLHDVQISVGDRNREVRGRQAYVIEYEVGRAFTPRAGHDELVWDAIGTSWAVPIGNAAVRVEAPVPLRHATCRAGAAGATTRCLRDRDGPYAIDFIQNALAPHEGMKIRVRLPKHAIAVRPPRYVPPRWTGDWPGTAVLALALAAVPLLALRPAPRGRTGAGLVAAGLLLVVADAGDDIAARGPWAFSLGDRCLAGLALVIVGAGIVCVHRAGAGRSAPDGRPVGLQLVGRDVNRSSRRAVYQGEDLGEPPPRRGA</sequence>
<dbReference type="OrthoDB" id="143710at2"/>
<evidence type="ECO:0000313" key="3">
    <source>
        <dbReference type="EMBL" id="TDD89082.1"/>
    </source>
</evidence>
<proteinExistence type="predicted"/>
<evidence type="ECO:0000256" key="1">
    <source>
        <dbReference type="SAM" id="MobiDB-lite"/>
    </source>
</evidence>
<feature type="region of interest" description="Disordered" evidence="1">
    <location>
        <begin position="37"/>
        <end position="56"/>
    </location>
</feature>
<dbReference type="Proteomes" id="UP000295578">
    <property type="component" value="Unassembled WGS sequence"/>
</dbReference>
<dbReference type="InterPro" id="IPR018702">
    <property type="entry name" value="DUF2207"/>
</dbReference>
<accession>A0A4R5BXL4</accession>
<keyword evidence="4" id="KW-1185">Reference proteome</keyword>
<dbReference type="Pfam" id="PF09972">
    <property type="entry name" value="DUF2207"/>
    <property type="match status" value="1"/>
</dbReference>
<comment type="caution">
    <text evidence="3">The sequence shown here is derived from an EMBL/GenBank/DDBJ whole genome shotgun (WGS) entry which is preliminary data.</text>
</comment>
<dbReference type="AlphaFoldDB" id="A0A4R5BXL4"/>
<name>A0A4R5BXL4_9ACTN</name>
<protein>
    <submittedName>
        <fullName evidence="3">DUF2207 domain-containing protein</fullName>
    </submittedName>
</protein>
<feature type="domain" description="DUF2207" evidence="2">
    <location>
        <begin position="60"/>
        <end position="238"/>
    </location>
</feature>